<dbReference type="Gene3D" id="3.30.1330.80">
    <property type="entry name" value="Hypothetical protein, similar to alpha- acetolactate decarboxylase, domain 2"/>
    <property type="match status" value="1"/>
</dbReference>
<keyword evidence="3" id="KW-0238">DNA-binding</keyword>
<gene>
    <name evidence="6" type="ORF">LUZ62_036112</name>
</gene>
<feature type="compositionally biased region" description="Low complexity" evidence="4">
    <location>
        <begin position="1"/>
        <end position="21"/>
    </location>
</feature>
<keyword evidence="2 3" id="KW-0539">Nucleus</keyword>
<dbReference type="AlphaFoldDB" id="A0AAV8EZG5"/>
<feature type="compositionally biased region" description="Basic and acidic residues" evidence="4">
    <location>
        <begin position="135"/>
        <end position="144"/>
    </location>
</feature>
<sequence>MDSREPTPITSISAPSPFASAAPPPPSTNPPSSSPFAPNSNPSSISQPVQLSFESHAPSPPGSQTPGSYFLNSHNNSGEPLKKKRGRPRKYGPDGGMALALRPASGSSAPGAYDGPTSDPSFKRKGRPPGSGRKKQLEALDRKRGNTSTFGISFKLSGSSGAAFTPHIITVTSGEDVASKIMAFSQQGPRTICVLSANGAISNVTLRQPATSGGLVTYEGRFEIISLSGSFLLAQDGDTRSRTGGLSVALAGSDGRVLGGCVAGMLMASTPVQVVVGSFIAEGKKPKPKPESFSREPISNPPMMKTGPPGPHMAVPTMMKAGPPPNMGVLQPHMIHGFGPVSTGSSPPSDVISDDDESASDDDSGSPIDHHMGHNFSNSGAHHVSSGYSPMGWPLSGANQTRHESDMKMMSK</sequence>
<evidence type="ECO:0000259" key="5">
    <source>
        <dbReference type="PROSITE" id="PS51742"/>
    </source>
</evidence>
<dbReference type="GO" id="GO:0003680">
    <property type="term" value="F:minor groove of adenine-thymine-rich DNA binding"/>
    <property type="evidence" value="ECO:0007669"/>
    <property type="project" value="UniProtKB-UniRule"/>
</dbReference>
<evidence type="ECO:0000256" key="4">
    <source>
        <dbReference type="SAM" id="MobiDB-lite"/>
    </source>
</evidence>
<feature type="compositionally biased region" description="Pro residues" evidence="4">
    <location>
        <begin position="22"/>
        <end position="33"/>
    </location>
</feature>
<feature type="compositionally biased region" description="Polar residues" evidence="4">
    <location>
        <begin position="64"/>
        <end position="78"/>
    </location>
</feature>
<dbReference type="CDD" id="cd11378">
    <property type="entry name" value="DUF296"/>
    <property type="match status" value="1"/>
</dbReference>
<evidence type="ECO:0000256" key="3">
    <source>
        <dbReference type="RuleBase" id="RU367031"/>
    </source>
</evidence>
<protein>
    <recommendedName>
        <fullName evidence="3">AT-hook motif nuclear-localized protein</fullName>
    </recommendedName>
</protein>
<evidence type="ECO:0000256" key="2">
    <source>
        <dbReference type="ARBA" id="ARBA00023242"/>
    </source>
</evidence>
<feature type="compositionally biased region" description="Low complexity" evidence="4">
    <location>
        <begin position="34"/>
        <end position="46"/>
    </location>
</feature>
<feature type="region of interest" description="Disordered" evidence="4">
    <location>
        <begin position="333"/>
        <end position="412"/>
    </location>
</feature>
<evidence type="ECO:0000313" key="6">
    <source>
        <dbReference type="EMBL" id="KAJ4784866.1"/>
    </source>
</evidence>
<feature type="compositionally biased region" description="Basic and acidic residues" evidence="4">
    <location>
        <begin position="401"/>
        <end position="412"/>
    </location>
</feature>
<dbReference type="InterPro" id="IPR005175">
    <property type="entry name" value="PPC_dom"/>
</dbReference>
<dbReference type="SUPFAM" id="SSF117856">
    <property type="entry name" value="AF0104/ALDC/Ptd012-like"/>
    <property type="match status" value="1"/>
</dbReference>
<comment type="caution">
    <text evidence="6">The sequence shown here is derived from an EMBL/GenBank/DDBJ whole genome shotgun (WGS) entry which is preliminary data.</text>
</comment>
<keyword evidence="7" id="KW-1185">Reference proteome</keyword>
<dbReference type="Pfam" id="PF03479">
    <property type="entry name" value="PCC"/>
    <property type="match status" value="1"/>
</dbReference>
<evidence type="ECO:0000256" key="1">
    <source>
        <dbReference type="ARBA" id="ARBA00004123"/>
    </source>
</evidence>
<keyword evidence="3" id="KW-0805">Transcription regulation</keyword>
<name>A0AAV8EZG5_9POAL</name>
<comment type="subcellular location">
    <subcellularLocation>
        <location evidence="1 3">Nucleus</location>
    </subcellularLocation>
</comment>
<accession>A0AAV8EZG5</accession>
<evidence type="ECO:0000313" key="7">
    <source>
        <dbReference type="Proteomes" id="UP001140206"/>
    </source>
</evidence>
<reference evidence="6" key="1">
    <citation type="submission" date="2022-08" db="EMBL/GenBank/DDBJ databases">
        <authorList>
            <person name="Marques A."/>
        </authorList>
    </citation>
    <scope>NUCLEOTIDE SEQUENCE</scope>
    <source>
        <strain evidence="6">RhyPub2mFocal</strain>
        <tissue evidence="6">Leaves</tissue>
    </source>
</reference>
<keyword evidence="3" id="KW-0804">Transcription</keyword>
<dbReference type="GO" id="GO:0005634">
    <property type="term" value="C:nucleus"/>
    <property type="evidence" value="ECO:0007669"/>
    <property type="project" value="UniProtKB-SubCell"/>
</dbReference>
<dbReference type="FunFam" id="3.30.1330.80:FF:000003">
    <property type="entry name" value="AT-hook motif nuclear-localized protein 1-like"/>
    <property type="match status" value="1"/>
</dbReference>
<dbReference type="PANTHER" id="PTHR31500">
    <property type="entry name" value="AT-HOOK MOTIF NUCLEAR-LOCALIZED PROTEIN 9"/>
    <property type="match status" value="1"/>
</dbReference>
<feature type="domain" description="PPC" evidence="5">
    <location>
        <begin position="161"/>
        <end position="300"/>
    </location>
</feature>
<dbReference type="PROSITE" id="PS51742">
    <property type="entry name" value="PPC"/>
    <property type="match status" value="1"/>
</dbReference>
<dbReference type="PANTHER" id="PTHR31500:SF51">
    <property type="entry name" value="AT-HOOK MOTIF NUCLEAR-LOCALIZED PROTEIN 8"/>
    <property type="match status" value="1"/>
</dbReference>
<comment type="domain">
    <text evidence="3">The PPC domain mediates interactions between AHL proteins.</text>
</comment>
<feature type="region of interest" description="Disordered" evidence="4">
    <location>
        <begin position="283"/>
        <end position="321"/>
    </location>
</feature>
<dbReference type="Proteomes" id="UP001140206">
    <property type="component" value="Chromosome 2"/>
</dbReference>
<feature type="compositionally biased region" description="Acidic residues" evidence="4">
    <location>
        <begin position="352"/>
        <end position="364"/>
    </location>
</feature>
<organism evidence="6 7">
    <name type="scientific">Rhynchospora pubera</name>
    <dbReference type="NCBI Taxonomy" id="906938"/>
    <lineage>
        <taxon>Eukaryota</taxon>
        <taxon>Viridiplantae</taxon>
        <taxon>Streptophyta</taxon>
        <taxon>Embryophyta</taxon>
        <taxon>Tracheophyta</taxon>
        <taxon>Spermatophyta</taxon>
        <taxon>Magnoliopsida</taxon>
        <taxon>Liliopsida</taxon>
        <taxon>Poales</taxon>
        <taxon>Cyperaceae</taxon>
        <taxon>Cyperoideae</taxon>
        <taxon>Rhynchosporeae</taxon>
        <taxon>Rhynchospora</taxon>
    </lineage>
</organism>
<feature type="compositionally biased region" description="Basic and acidic residues" evidence="4">
    <location>
        <begin position="283"/>
        <end position="294"/>
    </location>
</feature>
<feature type="region of interest" description="Disordered" evidence="4">
    <location>
        <begin position="1"/>
        <end position="144"/>
    </location>
</feature>
<proteinExistence type="predicted"/>
<dbReference type="EMBL" id="JAMFTS010000002">
    <property type="protein sequence ID" value="KAJ4784866.1"/>
    <property type="molecule type" value="Genomic_DNA"/>
</dbReference>
<comment type="function">
    <text evidence="3">Transcription factor that specifically binds AT-rich DNA sequences related to the nuclear matrix attachment regions (MARs).</text>
</comment>
<dbReference type="InterPro" id="IPR039605">
    <property type="entry name" value="AHL"/>
</dbReference>